<evidence type="ECO:0000256" key="5">
    <source>
        <dbReference type="ARBA" id="ARBA00023102"/>
    </source>
</evidence>
<dbReference type="InterPro" id="IPR020631">
    <property type="entry name" value="THF_DH/CycHdrlase_NAD-bd_dom"/>
</dbReference>
<evidence type="ECO:0000313" key="9">
    <source>
        <dbReference type="EMBL" id="HHE07771.1"/>
    </source>
</evidence>
<evidence type="ECO:0000259" key="8">
    <source>
        <dbReference type="Pfam" id="PF02882"/>
    </source>
</evidence>
<dbReference type="GO" id="GO:0005829">
    <property type="term" value="C:cytosol"/>
    <property type="evidence" value="ECO:0007669"/>
    <property type="project" value="TreeGrafter"/>
</dbReference>
<dbReference type="Gene3D" id="3.40.50.10860">
    <property type="entry name" value="Leucine Dehydrogenase, chain A, domain 1"/>
    <property type="match status" value="1"/>
</dbReference>
<sequence>MKALDPNLIAAAFRDAVRREISDEKLNITIVGILASNDPASVTYADYTRAGCEDVGIRFDLRKSDPESVREMLEEVNDDPSVHGIFVYYPIWGDSRDTELRNTISPHKDVEGLCPHWISKLYANERFDDEEQQFKAILPCTPLAIIKLLEATDSYIPYGLPFAGQQITIFNRSEVVGKPLAYMLSNDGARVYSFDIDGGFVVDVNGRPGHEQMPVSREEALRQSDIVITGVPSKQFEKVRPEELKPEVVCLNFSSIQNFEPEAKESAALYIPRVGPMTVAMCMRNALQLYRNYHHEA</sequence>
<dbReference type="GO" id="GO:0004488">
    <property type="term" value="F:methylenetetrahydrofolate dehydrogenase (NADP+) activity"/>
    <property type="evidence" value="ECO:0007669"/>
    <property type="project" value="InterPro"/>
</dbReference>
<evidence type="ECO:0000256" key="2">
    <source>
        <dbReference type="ARBA" id="ARBA00022605"/>
    </source>
</evidence>
<evidence type="ECO:0000256" key="3">
    <source>
        <dbReference type="ARBA" id="ARBA00022755"/>
    </source>
</evidence>
<proteinExistence type="predicted"/>
<keyword evidence="1" id="KW-0554">One-carbon metabolism</keyword>
<feature type="domain" description="Tetrahydrofolate dehydrogenase/cyclohydrolase NAD(P)-binding" evidence="8">
    <location>
        <begin position="139"/>
        <end position="195"/>
    </location>
</feature>
<evidence type="ECO:0000256" key="4">
    <source>
        <dbReference type="ARBA" id="ARBA00023002"/>
    </source>
</evidence>
<gene>
    <name evidence="9" type="ORF">ENL01_02505</name>
</gene>
<dbReference type="GO" id="GO:0004487">
    <property type="term" value="F:methylenetetrahydrofolate dehydrogenase (NAD+) activity"/>
    <property type="evidence" value="ECO:0007669"/>
    <property type="project" value="TreeGrafter"/>
</dbReference>
<protein>
    <submittedName>
        <fullName evidence="9">Bifunctional methylenetetrahydrofolate dehydrogenase/methenyltetrahydrofolate cyclohydrolase</fullName>
    </submittedName>
</protein>
<name>A0A7C5H6U0_9CHLB</name>
<accession>A0A7C5H6U0</accession>
<dbReference type="PANTHER" id="PTHR48099:SF3">
    <property type="entry name" value="METHYLENETETRAHYDROFOLATE DEHYDROGENASE [NAD(+)]"/>
    <property type="match status" value="1"/>
</dbReference>
<dbReference type="SUPFAM" id="SSF53223">
    <property type="entry name" value="Aminoacid dehydrogenase-like, N-terminal domain"/>
    <property type="match status" value="1"/>
</dbReference>
<dbReference type="Gene3D" id="3.40.50.720">
    <property type="entry name" value="NAD(P)-binding Rossmann-like Domain"/>
    <property type="match status" value="1"/>
</dbReference>
<dbReference type="EMBL" id="DRSK01000145">
    <property type="protein sequence ID" value="HHE07771.1"/>
    <property type="molecule type" value="Genomic_DNA"/>
</dbReference>
<dbReference type="GO" id="GO:0035999">
    <property type="term" value="P:tetrahydrofolate interconversion"/>
    <property type="evidence" value="ECO:0007669"/>
    <property type="project" value="TreeGrafter"/>
</dbReference>
<dbReference type="PRINTS" id="PR00085">
    <property type="entry name" value="THFDHDRGNASE"/>
</dbReference>
<keyword evidence="4" id="KW-0560">Oxidoreductase</keyword>
<evidence type="ECO:0000256" key="1">
    <source>
        <dbReference type="ARBA" id="ARBA00022563"/>
    </source>
</evidence>
<evidence type="ECO:0000259" key="7">
    <source>
        <dbReference type="Pfam" id="PF00763"/>
    </source>
</evidence>
<evidence type="ECO:0000256" key="6">
    <source>
        <dbReference type="ARBA" id="ARBA00023167"/>
    </source>
</evidence>
<comment type="caution">
    <text evidence="9">The sequence shown here is derived from an EMBL/GenBank/DDBJ whole genome shotgun (WGS) entry which is preliminary data.</text>
</comment>
<keyword evidence="2" id="KW-0028">Amino-acid biosynthesis</keyword>
<organism evidence="9">
    <name type="scientific">Chlorobaculum parvum</name>
    <dbReference type="NCBI Taxonomy" id="274539"/>
    <lineage>
        <taxon>Bacteria</taxon>
        <taxon>Pseudomonadati</taxon>
        <taxon>Chlorobiota</taxon>
        <taxon>Chlorobiia</taxon>
        <taxon>Chlorobiales</taxon>
        <taxon>Chlorobiaceae</taxon>
        <taxon>Chlorobaculum</taxon>
    </lineage>
</organism>
<dbReference type="GO" id="GO:0006164">
    <property type="term" value="P:purine nucleotide biosynthetic process"/>
    <property type="evidence" value="ECO:0007669"/>
    <property type="project" value="UniProtKB-KW"/>
</dbReference>
<dbReference type="InterPro" id="IPR000672">
    <property type="entry name" value="THF_DH/CycHdrlase"/>
</dbReference>
<dbReference type="GO" id="GO:0004477">
    <property type="term" value="F:methenyltetrahydrofolate cyclohydrolase activity"/>
    <property type="evidence" value="ECO:0007669"/>
    <property type="project" value="TreeGrafter"/>
</dbReference>
<dbReference type="Pfam" id="PF02882">
    <property type="entry name" value="THF_DHG_CYH_C"/>
    <property type="match status" value="1"/>
</dbReference>
<dbReference type="AlphaFoldDB" id="A0A7C5H6U0"/>
<dbReference type="InterPro" id="IPR020630">
    <property type="entry name" value="THF_DH/CycHdrlase_cat_dom"/>
</dbReference>
<feature type="domain" description="Tetrahydrofolate dehydrogenase/cyclohydrolase catalytic" evidence="7">
    <location>
        <begin position="5"/>
        <end position="111"/>
    </location>
</feature>
<dbReference type="PANTHER" id="PTHR48099">
    <property type="entry name" value="C-1-TETRAHYDROFOLATE SYNTHASE, CYTOPLASMIC-RELATED"/>
    <property type="match status" value="1"/>
</dbReference>
<dbReference type="SUPFAM" id="SSF51735">
    <property type="entry name" value="NAD(P)-binding Rossmann-fold domains"/>
    <property type="match status" value="1"/>
</dbReference>
<reference evidence="9" key="1">
    <citation type="journal article" date="2020" name="mSystems">
        <title>Genome- and Community-Level Interaction Insights into Carbon Utilization and Element Cycling Functions of Hydrothermarchaeota in Hydrothermal Sediment.</title>
        <authorList>
            <person name="Zhou Z."/>
            <person name="Liu Y."/>
            <person name="Xu W."/>
            <person name="Pan J."/>
            <person name="Luo Z.H."/>
            <person name="Li M."/>
        </authorList>
    </citation>
    <scope>NUCLEOTIDE SEQUENCE [LARGE SCALE GENOMIC DNA]</scope>
    <source>
        <strain evidence="9">HyVt-628</strain>
    </source>
</reference>
<dbReference type="InterPro" id="IPR046346">
    <property type="entry name" value="Aminoacid_DH-like_N_sf"/>
</dbReference>
<keyword evidence="5" id="KW-0368">Histidine biosynthesis</keyword>
<dbReference type="GO" id="GO:0000105">
    <property type="term" value="P:L-histidine biosynthetic process"/>
    <property type="evidence" value="ECO:0007669"/>
    <property type="project" value="UniProtKB-KW"/>
</dbReference>
<dbReference type="InterPro" id="IPR036291">
    <property type="entry name" value="NAD(P)-bd_dom_sf"/>
</dbReference>
<keyword evidence="3" id="KW-0658">Purine biosynthesis</keyword>
<dbReference type="GO" id="GO:0009086">
    <property type="term" value="P:methionine biosynthetic process"/>
    <property type="evidence" value="ECO:0007669"/>
    <property type="project" value="UniProtKB-KW"/>
</dbReference>
<dbReference type="GO" id="GO:0009113">
    <property type="term" value="P:purine nucleobase biosynthetic process"/>
    <property type="evidence" value="ECO:0007669"/>
    <property type="project" value="TreeGrafter"/>
</dbReference>
<keyword evidence="6" id="KW-0486">Methionine biosynthesis</keyword>
<dbReference type="Proteomes" id="UP000886059">
    <property type="component" value="Unassembled WGS sequence"/>
</dbReference>
<dbReference type="Pfam" id="PF00763">
    <property type="entry name" value="THF_DHG_CYH"/>
    <property type="match status" value="1"/>
</dbReference>